<dbReference type="Pfam" id="PF04145">
    <property type="entry name" value="Ctr"/>
    <property type="match status" value="1"/>
</dbReference>
<keyword evidence="5" id="KW-0186">Copper</keyword>
<dbReference type="PANTHER" id="PTHR12483">
    <property type="entry name" value="SOLUTE CARRIER FAMILY 31 COPPER TRANSPORTERS"/>
    <property type="match status" value="1"/>
</dbReference>
<keyword evidence="2 5" id="KW-0812">Transmembrane</keyword>
<keyword evidence="5" id="KW-0187">Copper transport</keyword>
<dbReference type="HOGENOM" id="CLU_090404_0_1_1"/>
<evidence type="ECO:0000313" key="7">
    <source>
        <dbReference type="EMBL" id="CDO75149.1"/>
    </source>
</evidence>
<accession>A0A060SSE9</accession>
<keyword evidence="6" id="KW-0732">Signal</keyword>
<evidence type="ECO:0000256" key="3">
    <source>
        <dbReference type="ARBA" id="ARBA00022989"/>
    </source>
</evidence>
<evidence type="ECO:0000256" key="2">
    <source>
        <dbReference type="ARBA" id="ARBA00022692"/>
    </source>
</evidence>
<dbReference type="AlphaFoldDB" id="A0A060SSE9"/>
<dbReference type="GO" id="GO:0005375">
    <property type="term" value="F:copper ion transmembrane transporter activity"/>
    <property type="evidence" value="ECO:0007669"/>
    <property type="project" value="UniProtKB-UniRule"/>
</dbReference>
<organism evidence="7 8">
    <name type="scientific">Pycnoporus cinnabarinus</name>
    <name type="common">Cinnabar-red polypore</name>
    <name type="synonym">Trametes cinnabarina</name>
    <dbReference type="NCBI Taxonomy" id="5643"/>
    <lineage>
        <taxon>Eukaryota</taxon>
        <taxon>Fungi</taxon>
        <taxon>Dikarya</taxon>
        <taxon>Basidiomycota</taxon>
        <taxon>Agaricomycotina</taxon>
        <taxon>Agaricomycetes</taxon>
        <taxon>Polyporales</taxon>
        <taxon>Polyporaceae</taxon>
        <taxon>Trametes</taxon>
    </lineage>
</organism>
<dbReference type="OrthoDB" id="73901at2759"/>
<gene>
    <name evidence="7" type="ORF">BN946_scf184590.g6</name>
</gene>
<sequence length="198" mass="21678">MSRSLSSPLLLLAAVLACLPSLVKAHDNGMDMTMDGAMDLAEGQMLPYLHFTRGDIVLFFGWVPSSKGAMVGTCIGVFLLALVERWIAACRGVMEAHWRRRAQIAQADRLNLPTTSEKRTDYHTGRLRDSLTIRNAPPFILSHDLSRGVLHAVQAALQFAFMLIVMTFQVSFILSIVIGLGVGETLFGRFASHAAVHA</sequence>
<feature type="chain" id="PRO_5001592608" description="Copper transport protein" evidence="6">
    <location>
        <begin position="26"/>
        <end position="198"/>
    </location>
</feature>
<proteinExistence type="inferred from homology"/>
<protein>
    <recommendedName>
        <fullName evidence="5">Copper transport protein</fullName>
    </recommendedName>
</protein>
<dbReference type="EMBL" id="CCBP010000243">
    <property type="protein sequence ID" value="CDO75149.1"/>
    <property type="molecule type" value="Genomic_DNA"/>
</dbReference>
<reference evidence="7" key="1">
    <citation type="submission" date="2014-01" db="EMBL/GenBank/DDBJ databases">
        <title>The genome of the white-rot fungus Pycnoporus cinnabarinus: a basidiomycete model with a versatile arsenal for lignocellulosic biomass breakdown.</title>
        <authorList>
            <person name="Levasseur A."/>
            <person name="Lomascolo A."/>
            <person name="Ruiz-Duenas F.J."/>
            <person name="Uzan E."/>
            <person name="Piumi F."/>
            <person name="Kues U."/>
            <person name="Ram A.F.J."/>
            <person name="Murat C."/>
            <person name="Haon M."/>
            <person name="Benoit I."/>
            <person name="Arfi Y."/>
            <person name="Chevret D."/>
            <person name="Drula E."/>
            <person name="Kwon M.J."/>
            <person name="Gouret P."/>
            <person name="Lesage-Meessen L."/>
            <person name="Lombard V."/>
            <person name="Mariette J."/>
            <person name="Noirot C."/>
            <person name="Park J."/>
            <person name="Patyshakuliyeva A."/>
            <person name="Wieneger R.A.B."/>
            <person name="Wosten H.A.B."/>
            <person name="Martin F."/>
            <person name="Coutinho P.M."/>
            <person name="de Vries R."/>
            <person name="Martinez A.T."/>
            <person name="Klopp C."/>
            <person name="Pontarotti P."/>
            <person name="Henrissat B."/>
            <person name="Record E."/>
        </authorList>
    </citation>
    <scope>NUCLEOTIDE SEQUENCE [LARGE SCALE GENOMIC DNA]</scope>
    <source>
        <strain evidence="7">BRFM137</strain>
    </source>
</reference>
<keyword evidence="5" id="KW-0813">Transport</keyword>
<evidence type="ECO:0000256" key="4">
    <source>
        <dbReference type="ARBA" id="ARBA00023136"/>
    </source>
</evidence>
<dbReference type="InterPro" id="IPR007274">
    <property type="entry name" value="Cop_transporter"/>
</dbReference>
<keyword evidence="5" id="KW-0406">Ion transport</keyword>
<feature type="signal peptide" evidence="6">
    <location>
        <begin position="1"/>
        <end position="25"/>
    </location>
</feature>
<name>A0A060SSE9_PYCCI</name>
<dbReference type="OMA" id="TFQASFI"/>
<dbReference type="STRING" id="5643.A0A060SSE9"/>
<feature type="transmembrane region" description="Helical" evidence="5">
    <location>
        <begin position="56"/>
        <end position="83"/>
    </location>
</feature>
<comment type="similarity">
    <text evidence="5">Belongs to the copper transporter (Ctr) (TC 1.A.56) family. SLC31A subfamily.</text>
</comment>
<keyword evidence="8" id="KW-1185">Reference proteome</keyword>
<keyword evidence="4 5" id="KW-0472">Membrane</keyword>
<keyword evidence="3 5" id="KW-1133">Transmembrane helix</keyword>
<evidence type="ECO:0000256" key="1">
    <source>
        <dbReference type="ARBA" id="ARBA00004141"/>
    </source>
</evidence>
<comment type="caution">
    <text evidence="7">The sequence shown here is derived from an EMBL/GenBank/DDBJ whole genome shotgun (WGS) entry which is preliminary data.</text>
</comment>
<dbReference type="Proteomes" id="UP000029665">
    <property type="component" value="Unassembled WGS sequence"/>
</dbReference>
<evidence type="ECO:0000256" key="6">
    <source>
        <dbReference type="SAM" id="SignalP"/>
    </source>
</evidence>
<dbReference type="PANTHER" id="PTHR12483:SF27">
    <property type="entry name" value="COPPER TRANSPORT PROTEIN CTR1"/>
    <property type="match status" value="1"/>
</dbReference>
<evidence type="ECO:0000313" key="8">
    <source>
        <dbReference type="Proteomes" id="UP000029665"/>
    </source>
</evidence>
<evidence type="ECO:0000256" key="5">
    <source>
        <dbReference type="RuleBase" id="RU367022"/>
    </source>
</evidence>
<dbReference type="GO" id="GO:0005886">
    <property type="term" value="C:plasma membrane"/>
    <property type="evidence" value="ECO:0007669"/>
    <property type="project" value="TreeGrafter"/>
</dbReference>
<dbReference type="PROSITE" id="PS51257">
    <property type="entry name" value="PROKAR_LIPOPROTEIN"/>
    <property type="match status" value="1"/>
</dbReference>
<comment type="subcellular location">
    <subcellularLocation>
        <location evidence="1 5">Membrane</location>
        <topology evidence="1 5">Multi-pass membrane protein</topology>
    </subcellularLocation>
</comment>
<feature type="transmembrane region" description="Helical" evidence="5">
    <location>
        <begin position="159"/>
        <end position="182"/>
    </location>
</feature>